<dbReference type="Proteomes" id="UP000194127">
    <property type="component" value="Unassembled WGS sequence"/>
</dbReference>
<gene>
    <name evidence="4" type="ORF">POSPLADRAFT_1041204</name>
</gene>
<feature type="signal peptide" evidence="3">
    <location>
        <begin position="1"/>
        <end position="18"/>
    </location>
</feature>
<keyword evidence="2" id="KW-0812">Transmembrane</keyword>
<dbReference type="EMBL" id="KZ110603">
    <property type="protein sequence ID" value="OSX58979.1"/>
    <property type="molecule type" value="Genomic_DNA"/>
</dbReference>
<protein>
    <submittedName>
        <fullName evidence="4">Uncharacterized protein</fullName>
    </submittedName>
</protein>
<dbReference type="RefSeq" id="XP_024335773.1">
    <property type="nucleotide sequence ID" value="XM_024477859.1"/>
</dbReference>
<feature type="chain" id="PRO_5010880149" evidence="3">
    <location>
        <begin position="19"/>
        <end position="200"/>
    </location>
</feature>
<feature type="region of interest" description="Disordered" evidence="1">
    <location>
        <begin position="145"/>
        <end position="167"/>
    </location>
</feature>
<reference evidence="4 5" key="1">
    <citation type="submission" date="2017-04" db="EMBL/GenBank/DDBJ databases">
        <title>Genome Sequence of the Model Brown-Rot Fungus Postia placenta SB12.</title>
        <authorList>
            <consortium name="DOE Joint Genome Institute"/>
            <person name="Gaskell J."/>
            <person name="Kersten P."/>
            <person name="Larrondo L.F."/>
            <person name="Canessa P."/>
            <person name="Martinez D."/>
            <person name="Hibbett D."/>
            <person name="Schmoll M."/>
            <person name="Kubicek C.P."/>
            <person name="Martinez A.T."/>
            <person name="Yadav J."/>
            <person name="Master E."/>
            <person name="Magnuson J.K."/>
            <person name="James T."/>
            <person name="Yaver D."/>
            <person name="Berka R."/>
            <person name="Labutti K."/>
            <person name="Lipzen A."/>
            <person name="Aerts A."/>
            <person name="Barry K."/>
            <person name="Henrissat B."/>
            <person name="Blanchette R."/>
            <person name="Grigoriev I."/>
            <person name="Cullen D."/>
        </authorList>
    </citation>
    <scope>NUCLEOTIDE SEQUENCE [LARGE SCALE GENOMIC DNA]</scope>
    <source>
        <strain evidence="4 5">MAD-698-R-SB12</strain>
    </source>
</reference>
<proteinExistence type="predicted"/>
<sequence>MKSIILVALAAFASGVAGLTINTPSDVSECIPTLLTWSGGTGPYYLSIEPGNDPSGAPLQQYGPLDGTSFTWPTNITSSQQVSLTIKDSTGATNQCAPFNINAGSSSCIGGSASASSGASSASSSASGASTSAAATTAASGSSAAASSTAPASSGSASGSTSASSTTSASGAANTGGALAVAANLFAVGAAGAALVAFLA</sequence>
<keyword evidence="3" id="KW-0732">Signal</keyword>
<evidence type="ECO:0000256" key="2">
    <source>
        <dbReference type="SAM" id="Phobius"/>
    </source>
</evidence>
<evidence type="ECO:0000313" key="4">
    <source>
        <dbReference type="EMBL" id="OSX58979.1"/>
    </source>
</evidence>
<evidence type="ECO:0000256" key="3">
    <source>
        <dbReference type="SAM" id="SignalP"/>
    </source>
</evidence>
<evidence type="ECO:0000313" key="5">
    <source>
        <dbReference type="Proteomes" id="UP000194127"/>
    </source>
</evidence>
<dbReference type="PANTHER" id="PTHR37487:SF2">
    <property type="entry name" value="EXPRESSED PROTEIN"/>
    <property type="match status" value="1"/>
</dbReference>
<keyword evidence="2" id="KW-0472">Membrane</keyword>
<keyword evidence="5" id="KW-1185">Reference proteome</keyword>
<dbReference type="AlphaFoldDB" id="A0A1X6MRQ5"/>
<accession>A0A1X6MRQ5</accession>
<organism evidence="4 5">
    <name type="scientific">Postia placenta MAD-698-R-SB12</name>
    <dbReference type="NCBI Taxonomy" id="670580"/>
    <lineage>
        <taxon>Eukaryota</taxon>
        <taxon>Fungi</taxon>
        <taxon>Dikarya</taxon>
        <taxon>Basidiomycota</taxon>
        <taxon>Agaricomycotina</taxon>
        <taxon>Agaricomycetes</taxon>
        <taxon>Polyporales</taxon>
        <taxon>Adustoporiaceae</taxon>
        <taxon>Rhodonia</taxon>
    </lineage>
</organism>
<dbReference type="OrthoDB" id="3362246at2759"/>
<dbReference type="PANTHER" id="PTHR37487">
    <property type="entry name" value="CHROMOSOME 1, WHOLE GENOME SHOTGUN SEQUENCE"/>
    <property type="match status" value="1"/>
</dbReference>
<dbReference type="GeneID" id="36322809"/>
<keyword evidence="2" id="KW-1133">Transmembrane helix</keyword>
<feature type="transmembrane region" description="Helical" evidence="2">
    <location>
        <begin position="177"/>
        <end position="199"/>
    </location>
</feature>
<evidence type="ECO:0000256" key="1">
    <source>
        <dbReference type="SAM" id="MobiDB-lite"/>
    </source>
</evidence>
<dbReference type="STRING" id="670580.A0A1X6MRQ5"/>
<name>A0A1X6MRQ5_9APHY</name>